<dbReference type="AlphaFoldDB" id="H6RKV1"/>
<protein>
    <recommendedName>
        <fullName evidence="2">Fumarylacetoacetase-like C-terminal domain-containing protein</fullName>
    </recommendedName>
</protein>
<evidence type="ECO:0000259" key="2">
    <source>
        <dbReference type="Pfam" id="PF01557"/>
    </source>
</evidence>
<dbReference type="InterPro" id="IPR011234">
    <property type="entry name" value="Fumarylacetoacetase-like_C"/>
</dbReference>
<dbReference type="Pfam" id="PF01557">
    <property type="entry name" value="FAA_hydrolase"/>
    <property type="match status" value="1"/>
</dbReference>
<dbReference type="KEGG" id="bsd:BLASA_2846"/>
<dbReference type="HOGENOM" id="CLU_2217935_0_0_11"/>
<evidence type="ECO:0000313" key="4">
    <source>
        <dbReference type="Proteomes" id="UP000007517"/>
    </source>
</evidence>
<dbReference type="Proteomes" id="UP000007517">
    <property type="component" value="Chromosome"/>
</dbReference>
<dbReference type="Gene3D" id="3.90.850.10">
    <property type="entry name" value="Fumarylacetoacetase-like, C-terminal domain"/>
    <property type="match status" value="1"/>
</dbReference>
<keyword evidence="4" id="KW-1185">Reference proteome</keyword>
<dbReference type="EMBL" id="FO117623">
    <property type="protein sequence ID" value="CCG03717.1"/>
    <property type="molecule type" value="Genomic_DNA"/>
</dbReference>
<feature type="compositionally biased region" description="Low complexity" evidence="1">
    <location>
        <begin position="70"/>
        <end position="79"/>
    </location>
</feature>
<dbReference type="SUPFAM" id="SSF56529">
    <property type="entry name" value="FAH"/>
    <property type="match status" value="1"/>
</dbReference>
<reference evidence="3 4" key="1">
    <citation type="journal article" date="2012" name="J. Bacteriol.">
        <title>Genome Sequence of Blastococcus saxobsidens DD2, a Stone-Inhabiting Bacterium.</title>
        <authorList>
            <person name="Chouaia B."/>
            <person name="Crotti E."/>
            <person name="Brusetti L."/>
            <person name="Daffonchio D."/>
            <person name="Essoussi I."/>
            <person name="Nouioui I."/>
            <person name="Sbissi I."/>
            <person name="Ghodhbane-Gtari F."/>
            <person name="Gtari M."/>
            <person name="Vacherie B."/>
            <person name="Barbe V."/>
            <person name="Medigue C."/>
            <person name="Gury J."/>
            <person name="Pujic P."/>
            <person name="Normand P."/>
        </authorList>
    </citation>
    <scope>NUCLEOTIDE SEQUENCE [LARGE SCALE GENOMIC DNA]</scope>
    <source>
        <strain evidence="3 4">DD2</strain>
    </source>
</reference>
<organism evidence="3 4">
    <name type="scientific">Blastococcus saxobsidens (strain DD2)</name>
    <dbReference type="NCBI Taxonomy" id="1146883"/>
    <lineage>
        <taxon>Bacteria</taxon>
        <taxon>Bacillati</taxon>
        <taxon>Actinomycetota</taxon>
        <taxon>Actinomycetes</taxon>
        <taxon>Geodermatophilales</taxon>
        <taxon>Geodermatophilaceae</taxon>
        <taxon>Blastococcus</taxon>
    </lineage>
</organism>
<dbReference type="InterPro" id="IPR036663">
    <property type="entry name" value="Fumarylacetoacetase_C_sf"/>
</dbReference>
<dbReference type="GO" id="GO:0003824">
    <property type="term" value="F:catalytic activity"/>
    <property type="evidence" value="ECO:0007669"/>
    <property type="project" value="InterPro"/>
</dbReference>
<feature type="region of interest" description="Disordered" evidence="1">
    <location>
        <begin position="16"/>
        <end position="37"/>
    </location>
</feature>
<evidence type="ECO:0000313" key="3">
    <source>
        <dbReference type="EMBL" id="CCG03717.1"/>
    </source>
</evidence>
<name>H6RKV1_BLASD</name>
<feature type="region of interest" description="Disordered" evidence="1">
    <location>
        <begin position="57"/>
        <end position="79"/>
    </location>
</feature>
<feature type="domain" description="Fumarylacetoacetase-like C-terminal" evidence="2">
    <location>
        <begin position="4"/>
        <end position="64"/>
    </location>
</feature>
<dbReference type="eggNOG" id="COG0179">
    <property type="taxonomic scope" value="Bacteria"/>
</dbReference>
<reference evidence="4" key="2">
    <citation type="submission" date="2012-02" db="EMBL/GenBank/DDBJ databases">
        <title>Complete genome sequence of Blastococcus saxobsidens strain DD2.</title>
        <authorList>
            <person name="Genoscope."/>
        </authorList>
    </citation>
    <scope>NUCLEOTIDE SEQUENCE [LARGE SCALE GENOMIC DNA]</scope>
    <source>
        <strain evidence="4">DD2</strain>
    </source>
</reference>
<evidence type="ECO:0000256" key="1">
    <source>
        <dbReference type="SAM" id="MobiDB-lite"/>
    </source>
</evidence>
<proteinExistence type="predicted"/>
<dbReference type="STRING" id="1146883.BLASA_2846"/>
<gene>
    <name evidence="3" type="ordered locus">BLASA_2846</name>
</gene>
<sequence>MLATVVGYSTFNDLTSRRAQKLTSQQERRQLRSGPLVPAAEVGDLRDGLRVQTRVNGETVQDKQRRACGPAGRRPLTAPLRRAASESIHAANVTHPTKCRIRVPNV</sequence>
<accession>H6RKV1</accession>